<reference evidence="2 3" key="1">
    <citation type="journal article" date="2012" name="BMC Genomics">
        <title>Complete genome sequence of Saccharothrix espanaensis DSM 44229T and comparison to the other completely sequenced Pseudonocardiaceae.</title>
        <authorList>
            <person name="Strobel T."/>
            <person name="Al-Dilaimi A."/>
            <person name="Blom J."/>
            <person name="Gessner A."/>
            <person name="Kalinowski J."/>
            <person name="Luzhetska M."/>
            <person name="Puhler A."/>
            <person name="Szczepanowski R."/>
            <person name="Bechthold A."/>
            <person name="Ruckert C."/>
        </authorList>
    </citation>
    <scope>NUCLEOTIDE SEQUENCE [LARGE SCALE GENOMIC DNA]</scope>
    <source>
        <strain evidence="3">ATCC 51144 / DSM 44229 / JCM 9112 / NBRC 15066 / NRRL 15764</strain>
    </source>
</reference>
<dbReference type="Pfam" id="PF13518">
    <property type="entry name" value="HTH_28"/>
    <property type="match status" value="1"/>
</dbReference>
<dbReference type="EMBL" id="HE804045">
    <property type="protein sequence ID" value="CCH32985.1"/>
    <property type="molecule type" value="Genomic_DNA"/>
</dbReference>
<gene>
    <name evidence="2" type="ordered locus">BN6_57270</name>
</gene>
<sequence>MADELATVLERGVFSAPVKVWDAAVRRAEVIGRLARVDAVGLEAADAAAAELGLSRRQVYVLLRRWRTGEGVVTDLLPQRSSGGGGGARLPDEVESSCGRCCGLGI</sequence>
<dbReference type="STRING" id="1179773.BN6_57270"/>
<dbReference type="HOGENOM" id="CLU_2221324_0_0_11"/>
<dbReference type="AlphaFoldDB" id="K0JYG9"/>
<evidence type="ECO:0000313" key="3">
    <source>
        <dbReference type="Proteomes" id="UP000006281"/>
    </source>
</evidence>
<feature type="domain" description="Insertion element IS150 protein InsJ-like helix-turn-helix" evidence="1">
    <location>
        <begin position="27"/>
        <end position="78"/>
    </location>
</feature>
<dbReference type="Proteomes" id="UP000006281">
    <property type="component" value="Chromosome"/>
</dbReference>
<name>K0JYG9_SACES</name>
<proteinExistence type="predicted"/>
<dbReference type="InterPro" id="IPR055247">
    <property type="entry name" value="InsJ-like_HTH"/>
</dbReference>
<dbReference type="KEGG" id="sesp:BN6_57270"/>
<evidence type="ECO:0000259" key="1">
    <source>
        <dbReference type="Pfam" id="PF13518"/>
    </source>
</evidence>
<organism evidence="2 3">
    <name type="scientific">Saccharothrix espanaensis (strain ATCC 51144 / DSM 44229 / JCM 9112 / NBRC 15066 / NRRL 15764)</name>
    <dbReference type="NCBI Taxonomy" id="1179773"/>
    <lineage>
        <taxon>Bacteria</taxon>
        <taxon>Bacillati</taxon>
        <taxon>Actinomycetota</taxon>
        <taxon>Actinomycetes</taxon>
        <taxon>Pseudonocardiales</taxon>
        <taxon>Pseudonocardiaceae</taxon>
        <taxon>Saccharothrix</taxon>
    </lineage>
</organism>
<protein>
    <recommendedName>
        <fullName evidence="1">Insertion element IS150 protein InsJ-like helix-turn-helix domain-containing protein</fullName>
    </recommendedName>
</protein>
<accession>K0JYG9</accession>
<keyword evidence="3" id="KW-1185">Reference proteome</keyword>
<dbReference type="eggNOG" id="COG2801">
    <property type="taxonomic scope" value="Bacteria"/>
</dbReference>
<evidence type="ECO:0000313" key="2">
    <source>
        <dbReference type="EMBL" id="CCH32985.1"/>
    </source>
</evidence>
<dbReference type="PATRIC" id="fig|1179773.3.peg.5759"/>